<dbReference type="PROSITE" id="PS50042">
    <property type="entry name" value="CNMP_BINDING_3"/>
    <property type="match status" value="1"/>
</dbReference>
<dbReference type="InterPro" id="IPR000595">
    <property type="entry name" value="cNMP-bd_dom"/>
</dbReference>
<accession>A0A6N7X8U3</accession>
<keyword evidence="7" id="KW-1185">Reference proteome</keyword>
<feature type="domain" description="HTH crp-type" evidence="5">
    <location>
        <begin position="153"/>
        <end position="221"/>
    </location>
</feature>
<dbReference type="CDD" id="cd00038">
    <property type="entry name" value="CAP_ED"/>
    <property type="match status" value="1"/>
</dbReference>
<evidence type="ECO:0000313" key="6">
    <source>
        <dbReference type="EMBL" id="MST71837.1"/>
    </source>
</evidence>
<evidence type="ECO:0000259" key="5">
    <source>
        <dbReference type="PROSITE" id="PS51063"/>
    </source>
</evidence>
<dbReference type="SMART" id="SM00419">
    <property type="entry name" value="HTH_CRP"/>
    <property type="match status" value="1"/>
</dbReference>
<name>A0A6N7X8U3_9ACTN</name>
<evidence type="ECO:0000256" key="1">
    <source>
        <dbReference type="ARBA" id="ARBA00023015"/>
    </source>
</evidence>
<keyword evidence="3" id="KW-0804">Transcription</keyword>
<dbReference type="GO" id="GO:0006355">
    <property type="term" value="P:regulation of DNA-templated transcription"/>
    <property type="evidence" value="ECO:0007669"/>
    <property type="project" value="InterPro"/>
</dbReference>
<dbReference type="InterPro" id="IPR018490">
    <property type="entry name" value="cNMP-bd_dom_sf"/>
</dbReference>
<dbReference type="SUPFAM" id="SSF46785">
    <property type="entry name" value="Winged helix' DNA-binding domain"/>
    <property type="match status" value="1"/>
</dbReference>
<evidence type="ECO:0000256" key="2">
    <source>
        <dbReference type="ARBA" id="ARBA00023125"/>
    </source>
</evidence>
<comment type="caution">
    <text evidence="6">The sequence shown here is derived from an EMBL/GenBank/DDBJ whole genome shotgun (WGS) entry which is preliminary data.</text>
</comment>
<dbReference type="InterPro" id="IPR012318">
    <property type="entry name" value="HTH_CRP"/>
</dbReference>
<dbReference type="SUPFAM" id="SSF51206">
    <property type="entry name" value="cAMP-binding domain-like"/>
    <property type="match status" value="1"/>
</dbReference>
<dbReference type="SMART" id="SM00100">
    <property type="entry name" value="cNMP"/>
    <property type="match status" value="1"/>
</dbReference>
<dbReference type="AlphaFoldDB" id="A0A6N7X8U3"/>
<dbReference type="InterPro" id="IPR014710">
    <property type="entry name" value="RmlC-like_jellyroll"/>
</dbReference>
<dbReference type="InterPro" id="IPR036390">
    <property type="entry name" value="WH_DNA-bd_sf"/>
</dbReference>
<gene>
    <name evidence="6" type="ORF">FYJ68_01760</name>
</gene>
<organism evidence="6 7">
    <name type="scientific">Olsenella porci</name>
    <dbReference type="NCBI Taxonomy" id="2652279"/>
    <lineage>
        <taxon>Bacteria</taxon>
        <taxon>Bacillati</taxon>
        <taxon>Actinomycetota</taxon>
        <taxon>Coriobacteriia</taxon>
        <taxon>Coriobacteriales</taxon>
        <taxon>Atopobiaceae</taxon>
        <taxon>Olsenella</taxon>
    </lineage>
</organism>
<dbReference type="Gene3D" id="2.60.120.10">
    <property type="entry name" value="Jelly Rolls"/>
    <property type="match status" value="1"/>
</dbReference>
<dbReference type="PROSITE" id="PS51063">
    <property type="entry name" value="HTH_CRP_2"/>
    <property type="match status" value="1"/>
</dbReference>
<dbReference type="Proteomes" id="UP000469325">
    <property type="component" value="Unassembled WGS sequence"/>
</dbReference>
<sequence>MDADFLSGTELFSGTSPDEIRMMLGCLGTRSRSYRKGDTVLAEGSVTRSVGLVLEGAVRVESSDVWGNTSVMGQFSRGQTFADAYAALGDTPLLDRVVAASTPTRILFLDVVHIVGRCPRACSYHATVSANLLASVARKNVALGRRIRDAAPKSLRGKLMAYLSTQAKLAGSREFDIPFNRQQLADYLGVDRSALSSVISRLQRENVIRTNRSHFELLGAR</sequence>
<proteinExistence type="predicted"/>
<dbReference type="EMBL" id="VUNC01000001">
    <property type="protein sequence ID" value="MST71837.1"/>
    <property type="molecule type" value="Genomic_DNA"/>
</dbReference>
<feature type="domain" description="Cyclic nucleotide-binding" evidence="4">
    <location>
        <begin position="11"/>
        <end position="110"/>
    </location>
</feature>
<evidence type="ECO:0000256" key="3">
    <source>
        <dbReference type="ARBA" id="ARBA00023163"/>
    </source>
</evidence>
<dbReference type="Pfam" id="PF00027">
    <property type="entry name" value="cNMP_binding"/>
    <property type="match status" value="1"/>
</dbReference>
<keyword evidence="2" id="KW-0238">DNA-binding</keyword>
<dbReference type="Pfam" id="PF13545">
    <property type="entry name" value="HTH_Crp_2"/>
    <property type="match status" value="1"/>
</dbReference>
<reference evidence="6 7" key="1">
    <citation type="submission" date="2019-08" db="EMBL/GenBank/DDBJ databases">
        <title>In-depth cultivation of the pig gut microbiome towards novel bacterial diversity and tailored functional studies.</title>
        <authorList>
            <person name="Wylensek D."/>
            <person name="Hitch T.C.A."/>
            <person name="Clavel T."/>
        </authorList>
    </citation>
    <scope>NUCLEOTIDE SEQUENCE [LARGE SCALE GENOMIC DNA]</scope>
    <source>
        <strain evidence="6 7">CA-Schmier-601-WT-1</strain>
    </source>
</reference>
<evidence type="ECO:0000259" key="4">
    <source>
        <dbReference type="PROSITE" id="PS50042"/>
    </source>
</evidence>
<dbReference type="GO" id="GO:0003677">
    <property type="term" value="F:DNA binding"/>
    <property type="evidence" value="ECO:0007669"/>
    <property type="project" value="UniProtKB-KW"/>
</dbReference>
<evidence type="ECO:0000313" key="7">
    <source>
        <dbReference type="Proteomes" id="UP000469325"/>
    </source>
</evidence>
<protein>
    <submittedName>
        <fullName evidence="6">Crp/Fnr family transcriptional regulator</fullName>
    </submittedName>
</protein>
<keyword evidence="1" id="KW-0805">Transcription regulation</keyword>